<dbReference type="InterPro" id="IPR051532">
    <property type="entry name" value="Ester_Hydrolysis_Enzymes"/>
</dbReference>
<dbReference type="CDD" id="cd01822">
    <property type="entry name" value="Lysophospholipase_L1_like"/>
    <property type="match status" value="1"/>
</dbReference>
<dbReference type="InterPro" id="IPR036514">
    <property type="entry name" value="SGNH_hydro_sf"/>
</dbReference>
<organism evidence="3 4">
    <name type="scientific">Parasphingorhabdus marina DSM 22363</name>
    <dbReference type="NCBI Taxonomy" id="1123272"/>
    <lineage>
        <taxon>Bacteria</taxon>
        <taxon>Pseudomonadati</taxon>
        <taxon>Pseudomonadota</taxon>
        <taxon>Alphaproteobacteria</taxon>
        <taxon>Sphingomonadales</taxon>
        <taxon>Sphingomonadaceae</taxon>
        <taxon>Parasphingorhabdus</taxon>
    </lineage>
</organism>
<dbReference type="Gene3D" id="3.40.50.1110">
    <property type="entry name" value="SGNH hydrolase"/>
    <property type="match status" value="1"/>
</dbReference>
<dbReference type="EMBL" id="FSQW01000002">
    <property type="protein sequence ID" value="SIN84922.1"/>
    <property type="molecule type" value="Genomic_DNA"/>
</dbReference>
<dbReference type="Pfam" id="PF13472">
    <property type="entry name" value="Lipase_GDSL_2"/>
    <property type="match status" value="1"/>
</dbReference>
<dbReference type="SUPFAM" id="SSF52266">
    <property type="entry name" value="SGNH hydrolase"/>
    <property type="match status" value="1"/>
</dbReference>
<evidence type="ECO:0000313" key="4">
    <source>
        <dbReference type="Proteomes" id="UP000185192"/>
    </source>
</evidence>
<evidence type="ECO:0000259" key="2">
    <source>
        <dbReference type="Pfam" id="PF13472"/>
    </source>
</evidence>
<dbReference type="GO" id="GO:0004622">
    <property type="term" value="F:phosphatidylcholine lysophospholipase activity"/>
    <property type="evidence" value="ECO:0007669"/>
    <property type="project" value="TreeGrafter"/>
</dbReference>
<accession>A0A1N6EPA6</accession>
<dbReference type="STRING" id="1123272.SAMN02745824_2026"/>
<protein>
    <submittedName>
        <fullName evidence="3">Acyl-CoA thioesterase-1</fullName>
    </submittedName>
</protein>
<dbReference type="OrthoDB" id="9786188at2"/>
<dbReference type="AlphaFoldDB" id="A0A1N6EPA6"/>
<keyword evidence="1" id="KW-0732">Signal</keyword>
<feature type="signal peptide" evidence="1">
    <location>
        <begin position="1"/>
        <end position="25"/>
    </location>
</feature>
<dbReference type="PANTHER" id="PTHR30383">
    <property type="entry name" value="THIOESTERASE 1/PROTEASE 1/LYSOPHOSPHOLIPASE L1"/>
    <property type="match status" value="1"/>
</dbReference>
<proteinExistence type="predicted"/>
<gene>
    <name evidence="3" type="ORF">SAMN02745824_2026</name>
</gene>
<reference evidence="4" key="1">
    <citation type="submission" date="2016-11" db="EMBL/GenBank/DDBJ databases">
        <authorList>
            <person name="Varghese N."/>
            <person name="Submissions S."/>
        </authorList>
    </citation>
    <scope>NUCLEOTIDE SEQUENCE [LARGE SCALE GENOMIC DNA]</scope>
    <source>
        <strain evidence="4">DSM 22363</strain>
    </source>
</reference>
<sequence>MLRTLVSYGLCIALLQLLIACGAASDDAATSEQSGSVENGTDTAEIVEADLLVVAFGDSLYAGYGLDQNEGFAPELERALQTAGKDVRVHNAGVSGDTTAAGLRRIDFVLDSLPRKPDLFILGLGGNDVLRGLKPSETRANMEAMVKKLKDRDIPIMLTGMLAPPNLGKEFSDEFNIVFPAMAQKYDTALYPFFMDGLVGKADLLLDDGLHPSAAGIDLIVEKITPTVLSALPGDEAAGG</sequence>
<name>A0A1N6EPA6_9SPHN</name>
<dbReference type="PROSITE" id="PS51257">
    <property type="entry name" value="PROKAR_LIPOPROTEIN"/>
    <property type="match status" value="1"/>
</dbReference>
<feature type="domain" description="SGNH hydrolase-type esterase" evidence="2">
    <location>
        <begin position="55"/>
        <end position="216"/>
    </location>
</feature>
<keyword evidence="4" id="KW-1185">Reference proteome</keyword>
<dbReference type="Proteomes" id="UP000185192">
    <property type="component" value="Unassembled WGS sequence"/>
</dbReference>
<evidence type="ECO:0000256" key="1">
    <source>
        <dbReference type="SAM" id="SignalP"/>
    </source>
</evidence>
<dbReference type="InterPro" id="IPR013830">
    <property type="entry name" value="SGNH_hydro"/>
</dbReference>
<dbReference type="PANTHER" id="PTHR30383:SF24">
    <property type="entry name" value="THIOESTERASE 1_PROTEASE 1_LYSOPHOSPHOLIPASE L1"/>
    <property type="match status" value="1"/>
</dbReference>
<feature type="chain" id="PRO_5012523236" evidence="1">
    <location>
        <begin position="26"/>
        <end position="240"/>
    </location>
</feature>
<evidence type="ECO:0000313" key="3">
    <source>
        <dbReference type="EMBL" id="SIN84922.1"/>
    </source>
</evidence>